<feature type="compositionally biased region" description="Low complexity" evidence="1">
    <location>
        <begin position="1"/>
        <end position="17"/>
    </location>
</feature>
<dbReference type="AlphaFoldDB" id="A0A1H1NKK8"/>
<evidence type="ECO:0000256" key="2">
    <source>
        <dbReference type="SAM" id="Phobius"/>
    </source>
</evidence>
<evidence type="ECO:0000313" key="3">
    <source>
        <dbReference type="EMBL" id="SDR99581.1"/>
    </source>
</evidence>
<keyword evidence="2" id="KW-1133">Transmembrane helix</keyword>
<dbReference type="Proteomes" id="UP000185663">
    <property type="component" value="Chromosome I"/>
</dbReference>
<keyword evidence="4" id="KW-1185">Reference proteome</keyword>
<dbReference type="STRING" id="545619.SAMN04489860_0560"/>
<gene>
    <name evidence="3" type="ORF">SAMN04489860_0560</name>
</gene>
<name>A0A1H1NKK8_9CELL</name>
<feature type="transmembrane region" description="Helical" evidence="2">
    <location>
        <begin position="37"/>
        <end position="56"/>
    </location>
</feature>
<proteinExistence type="predicted"/>
<protein>
    <submittedName>
        <fullName evidence="3">Uncharacterized protein</fullName>
    </submittedName>
</protein>
<evidence type="ECO:0000313" key="4">
    <source>
        <dbReference type="Proteomes" id="UP000185663"/>
    </source>
</evidence>
<keyword evidence="2" id="KW-0812">Transmembrane</keyword>
<dbReference type="RefSeq" id="WP_083371501.1">
    <property type="nucleotide sequence ID" value="NZ_LT629776.1"/>
</dbReference>
<feature type="region of interest" description="Disordered" evidence="1">
    <location>
        <begin position="1"/>
        <end position="26"/>
    </location>
</feature>
<accession>A0A1H1NKK8</accession>
<feature type="transmembrane region" description="Helical" evidence="2">
    <location>
        <begin position="68"/>
        <end position="85"/>
    </location>
</feature>
<sequence>MATTPTRYRGTPPTRFTNILLDPGTDSTERRRNIVRWWFADRAPAFGVAAGLLTSLAQDPPGGWEQSALNLAICTGVGLVVYLLVRRVRPDFVGTNEADVANLATIRSATPDALDHAHRTLWRAMVLGRDLDDPAPGTSPELVEAAQAEISACAREFWELTATAQQASR</sequence>
<reference evidence="3 4" key="1">
    <citation type="submission" date="2016-10" db="EMBL/GenBank/DDBJ databases">
        <authorList>
            <person name="de Groot N.N."/>
        </authorList>
    </citation>
    <scope>NUCLEOTIDE SEQUENCE [LARGE SCALE GENOMIC DNA]</scope>
    <source>
        <strain evidence="3 4">DSM 22126</strain>
    </source>
</reference>
<dbReference type="EMBL" id="LT629776">
    <property type="protein sequence ID" value="SDR99581.1"/>
    <property type="molecule type" value="Genomic_DNA"/>
</dbReference>
<keyword evidence="2" id="KW-0472">Membrane</keyword>
<organism evidence="3 4">
    <name type="scientific">Paraoerskovia marina</name>
    <dbReference type="NCBI Taxonomy" id="545619"/>
    <lineage>
        <taxon>Bacteria</taxon>
        <taxon>Bacillati</taxon>
        <taxon>Actinomycetota</taxon>
        <taxon>Actinomycetes</taxon>
        <taxon>Micrococcales</taxon>
        <taxon>Cellulomonadaceae</taxon>
        <taxon>Paraoerskovia</taxon>
    </lineage>
</organism>
<evidence type="ECO:0000256" key="1">
    <source>
        <dbReference type="SAM" id="MobiDB-lite"/>
    </source>
</evidence>